<evidence type="ECO:0000313" key="8">
    <source>
        <dbReference type="EMBL" id="KAF2893500.1"/>
    </source>
</evidence>
<dbReference type="Gene3D" id="3.40.50.1240">
    <property type="entry name" value="Phosphoglycerate mutase-like"/>
    <property type="match status" value="1"/>
</dbReference>
<comment type="similarity">
    <text evidence="2">Belongs to the histidine acid phosphatase family.</text>
</comment>
<dbReference type="EMBL" id="VTPC01007941">
    <property type="protein sequence ID" value="KAF2893500.1"/>
    <property type="molecule type" value="Genomic_DNA"/>
</dbReference>
<dbReference type="PROSITE" id="PS00616">
    <property type="entry name" value="HIS_ACID_PHOSPHAT_1"/>
    <property type="match status" value="1"/>
</dbReference>
<evidence type="ECO:0000256" key="3">
    <source>
        <dbReference type="ARBA" id="ARBA00022801"/>
    </source>
</evidence>
<evidence type="ECO:0000256" key="5">
    <source>
        <dbReference type="ARBA" id="ARBA00040357"/>
    </source>
</evidence>
<keyword evidence="7" id="KW-0812">Transmembrane</keyword>
<keyword evidence="7" id="KW-0472">Membrane</keyword>
<evidence type="ECO:0000313" key="9">
    <source>
        <dbReference type="Proteomes" id="UP000801492"/>
    </source>
</evidence>
<organism evidence="8 9">
    <name type="scientific">Ignelater luminosus</name>
    <name type="common">Cucubano</name>
    <name type="synonym">Pyrophorus luminosus</name>
    <dbReference type="NCBI Taxonomy" id="2038154"/>
    <lineage>
        <taxon>Eukaryota</taxon>
        <taxon>Metazoa</taxon>
        <taxon>Ecdysozoa</taxon>
        <taxon>Arthropoda</taxon>
        <taxon>Hexapoda</taxon>
        <taxon>Insecta</taxon>
        <taxon>Pterygota</taxon>
        <taxon>Neoptera</taxon>
        <taxon>Endopterygota</taxon>
        <taxon>Coleoptera</taxon>
        <taxon>Polyphaga</taxon>
        <taxon>Elateriformia</taxon>
        <taxon>Elateroidea</taxon>
        <taxon>Elateridae</taxon>
        <taxon>Agrypninae</taxon>
        <taxon>Pyrophorini</taxon>
        <taxon>Ignelater</taxon>
    </lineage>
</organism>
<dbReference type="PANTHER" id="PTHR11567">
    <property type="entry name" value="ACID PHOSPHATASE-RELATED"/>
    <property type="match status" value="1"/>
</dbReference>
<feature type="transmembrane region" description="Helical" evidence="7">
    <location>
        <begin position="15"/>
        <end position="36"/>
    </location>
</feature>
<sequence>MSFDIFRKPMQSKALHCYILLSIWILLLVAGVYKFLEPKQKLPTPAIATELFHNLALDVKTKRIFKICNLPEEITIGDEGLLEPKQWTLKGVLILIRHGDRGPLQHVRNISYINCGNVQNIHLKLYQEYLHNLTISGKITWIGPGPFHGFPILPTHSSQCQLGQLTMQGVSQLLKLGYILRRSYINIWPKLSNLTQSDVVVYSTRYRRTFQSALAFLYTLISADTLSKVSIFESQSMSFCFKDCGCPIADKYYRIMKKYISQQLFSHPAVALLAETTGHSIFSPGAEQGLLGGDPHAVRDALLTYICHSSGLPCESPQNCVKRQNVAGIFAYTDWVNHQKWGNANWKRYCLLKSYGLIKHIVSQMLHMVSNSGPYLILYSGHDHTLEQLSTALGLQNDPLLLRYAARIVIEVYHDNRDPQNGARDVYFRILTNGRDVTKQVSFCKDIVNVQQKMALCKIEDIVRFIHDDYFSQLNFTNFKDACVIKNV</sequence>
<dbReference type="GO" id="GO:0006024">
    <property type="term" value="P:glycosaminoglycan biosynthetic process"/>
    <property type="evidence" value="ECO:0007669"/>
    <property type="project" value="TreeGrafter"/>
</dbReference>
<dbReference type="InterPro" id="IPR050645">
    <property type="entry name" value="Histidine_acid_phosphatase"/>
</dbReference>
<comment type="catalytic activity">
    <reaction evidence="1">
        <text>a phosphate monoester + H2O = an alcohol + phosphate</text>
        <dbReference type="Rhea" id="RHEA:15017"/>
        <dbReference type="ChEBI" id="CHEBI:15377"/>
        <dbReference type="ChEBI" id="CHEBI:30879"/>
        <dbReference type="ChEBI" id="CHEBI:43474"/>
        <dbReference type="ChEBI" id="CHEBI:67140"/>
        <dbReference type="EC" id="3.1.3.2"/>
    </reaction>
</comment>
<comment type="caution">
    <text evidence="8">The sequence shown here is derived from an EMBL/GenBank/DDBJ whole genome shotgun (WGS) entry which is preliminary data.</text>
</comment>
<dbReference type="GO" id="GO:0050650">
    <property type="term" value="P:chondroitin sulfate proteoglycan biosynthetic process"/>
    <property type="evidence" value="ECO:0007669"/>
    <property type="project" value="TreeGrafter"/>
</dbReference>
<proteinExistence type="inferred from homology"/>
<dbReference type="InterPro" id="IPR033379">
    <property type="entry name" value="Acid_Pase_AS"/>
</dbReference>
<keyword evidence="3" id="KW-0378">Hydrolase</keyword>
<gene>
    <name evidence="8" type="ORF">ILUMI_12682</name>
</gene>
<dbReference type="OrthoDB" id="10262962at2759"/>
<dbReference type="InterPro" id="IPR000560">
    <property type="entry name" value="His_Pase_clade-2"/>
</dbReference>
<dbReference type="PANTHER" id="PTHR11567:SF110">
    <property type="entry name" value="2-PHOSPHOXYLOSE PHOSPHATASE 1"/>
    <property type="match status" value="1"/>
</dbReference>
<keyword evidence="7" id="KW-1133">Transmembrane helix</keyword>
<protein>
    <recommendedName>
        <fullName evidence="5">2-phosphoxylose phosphatase 1</fullName>
    </recommendedName>
    <alternativeName>
        <fullName evidence="6">Acid phosphatase-like protein 2</fullName>
    </alternativeName>
</protein>
<evidence type="ECO:0000256" key="1">
    <source>
        <dbReference type="ARBA" id="ARBA00000032"/>
    </source>
</evidence>
<evidence type="ECO:0000256" key="6">
    <source>
        <dbReference type="ARBA" id="ARBA00041499"/>
    </source>
</evidence>
<accession>A0A8K0D2C3</accession>
<name>A0A8K0D2C3_IGNLU</name>
<dbReference type="AlphaFoldDB" id="A0A8K0D2C3"/>
<comment type="catalytic activity">
    <reaction evidence="4">
        <text>3-O-[beta-D-GlcA-(1-&gt;3)-beta-D-Gal-(1-&gt;3)-beta-D-Gal-(1-&gt;4)-beta-D-2-O-P-Xyl]-L-seryl-[protein] + H2O = 3-O-(beta-D-GlcA-(1-&gt;3)-beta-D-Gal-(1-&gt;3)-beta-D-Gal-(1-&gt;4)-beta-D-Xyl)-L-seryl-[protein] + phosphate</text>
        <dbReference type="Rhea" id="RHEA:56512"/>
        <dbReference type="Rhea" id="RHEA-COMP:12573"/>
        <dbReference type="Rhea" id="RHEA-COMP:14559"/>
        <dbReference type="ChEBI" id="CHEBI:15377"/>
        <dbReference type="ChEBI" id="CHEBI:43474"/>
        <dbReference type="ChEBI" id="CHEBI:132093"/>
        <dbReference type="ChEBI" id="CHEBI:140495"/>
    </reaction>
</comment>
<reference evidence="8" key="1">
    <citation type="submission" date="2019-08" db="EMBL/GenBank/DDBJ databases">
        <title>The genome of the North American firefly Photinus pyralis.</title>
        <authorList>
            <consortium name="Photinus pyralis genome working group"/>
            <person name="Fallon T.R."/>
            <person name="Sander Lower S.E."/>
            <person name="Weng J.-K."/>
        </authorList>
    </citation>
    <scope>NUCLEOTIDE SEQUENCE</scope>
    <source>
        <strain evidence="8">TRF0915ILg1</strain>
        <tissue evidence="8">Whole body</tissue>
    </source>
</reference>
<dbReference type="GO" id="GO:0005794">
    <property type="term" value="C:Golgi apparatus"/>
    <property type="evidence" value="ECO:0007669"/>
    <property type="project" value="TreeGrafter"/>
</dbReference>
<dbReference type="CDD" id="cd07061">
    <property type="entry name" value="HP_HAP_like"/>
    <property type="match status" value="1"/>
</dbReference>
<dbReference type="SUPFAM" id="SSF53254">
    <property type="entry name" value="Phosphoglycerate mutase-like"/>
    <property type="match status" value="1"/>
</dbReference>
<keyword evidence="9" id="KW-1185">Reference proteome</keyword>
<evidence type="ECO:0000256" key="2">
    <source>
        <dbReference type="ARBA" id="ARBA00005375"/>
    </source>
</evidence>
<dbReference type="Pfam" id="PF00328">
    <property type="entry name" value="His_Phos_2"/>
    <property type="match status" value="1"/>
</dbReference>
<evidence type="ECO:0000256" key="7">
    <source>
        <dbReference type="SAM" id="Phobius"/>
    </source>
</evidence>
<dbReference type="GO" id="GO:0003993">
    <property type="term" value="F:acid phosphatase activity"/>
    <property type="evidence" value="ECO:0007669"/>
    <property type="project" value="UniProtKB-EC"/>
</dbReference>
<evidence type="ECO:0000256" key="4">
    <source>
        <dbReference type="ARBA" id="ARBA00036311"/>
    </source>
</evidence>
<dbReference type="InterPro" id="IPR029033">
    <property type="entry name" value="His_PPase_superfam"/>
</dbReference>
<dbReference type="Proteomes" id="UP000801492">
    <property type="component" value="Unassembled WGS sequence"/>
</dbReference>